<keyword evidence="2" id="KW-0067">ATP-binding</keyword>
<keyword evidence="1" id="KW-0547">Nucleotide-binding</keyword>
<dbReference type="Proteomes" id="UP000648908">
    <property type="component" value="Unassembled WGS sequence"/>
</dbReference>
<proteinExistence type="predicted"/>
<dbReference type="PANTHER" id="PTHR12169:SF6">
    <property type="entry name" value="AFG1-LIKE ATPASE"/>
    <property type="match status" value="1"/>
</dbReference>
<evidence type="ECO:0000256" key="2">
    <source>
        <dbReference type="ARBA" id="ARBA00022840"/>
    </source>
</evidence>
<dbReference type="InterPro" id="IPR005654">
    <property type="entry name" value="ATPase_AFG1-like"/>
</dbReference>
<dbReference type="EMBL" id="JAESVN010000001">
    <property type="protein sequence ID" value="MBL4915749.1"/>
    <property type="molecule type" value="Genomic_DNA"/>
</dbReference>
<gene>
    <name evidence="3" type="ORF">JL811_00825</name>
</gene>
<dbReference type="GO" id="GO:0005737">
    <property type="term" value="C:cytoplasm"/>
    <property type="evidence" value="ECO:0007669"/>
    <property type="project" value="TreeGrafter"/>
</dbReference>
<evidence type="ECO:0000256" key="1">
    <source>
        <dbReference type="ARBA" id="ARBA00022741"/>
    </source>
</evidence>
<accession>A0A8K0V9I4</accession>
<keyword evidence="4" id="KW-1185">Reference proteome</keyword>
<dbReference type="NCBIfam" id="NF040713">
    <property type="entry name" value="ZapE"/>
    <property type="match status" value="1"/>
</dbReference>
<dbReference type="RefSeq" id="WP_202686324.1">
    <property type="nucleotide sequence ID" value="NZ_JAESVN010000001.1"/>
</dbReference>
<dbReference type="GO" id="GO:0016887">
    <property type="term" value="F:ATP hydrolysis activity"/>
    <property type="evidence" value="ECO:0007669"/>
    <property type="project" value="InterPro"/>
</dbReference>
<evidence type="ECO:0000313" key="4">
    <source>
        <dbReference type="Proteomes" id="UP000648908"/>
    </source>
</evidence>
<comment type="caution">
    <text evidence="3">The sequence shown here is derived from an EMBL/GenBank/DDBJ whole genome shotgun (WGS) entry which is preliminary data.</text>
</comment>
<dbReference type="AlphaFoldDB" id="A0A8K0V9I4"/>
<evidence type="ECO:0000313" key="3">
    <source>
        <dbReference type="EMBL" id="MBL4915749.1"/>
    </source>
</evidence>
<dbReference type="InterPro" id="IPR027417">
    <property type="entry name" value="P-loop_NTPase"/>
</dbReference>
<sequence>MRQTVSELYESRIAAGALRADPAQQAVLPRLEALRTWVESQGERKRGLLSGLFRKEDPPPRGLYLWGGVGRGKSMVMDLFVAATDSPATRRVHFHAFMQEIHRAMHEARKTGVDDALAPVAAAIIRDLRLLAFDEMQITDITDAMIVGRLFEKLLAGGVVVVATSNRVPEDLYKDGLNRNLFLPFIALLRERMKVVELQSPHDYRQHRLAGAQVYFHPASTARDEMDAIWRDLSGGGEAAPLVLPVNGRKVELPCFANGVGRASFWDLCAKPLGPADFLAIAGAVRVLMLEDIPQLSSTNYNEAKRFVTLIDALYEARVRLIASAAEAPERLYIEGTGSFEFERTASRLREMQAADWARNAADAGSAAR</sequence>
<reference evidence="3" key="1">
    <citation type="submission" date="2021-01" db="EMBL/GenBank/DDBJ databases">
        <title>Tabrizicola alba sp. nov. a motile alkaliphilic bacterium isolated from a soda lake.</title>
        <authorList>
            <person name="Szuroczki S."/>
            <person name="Abbaszade G."/>
            <person name="Schumann P."/>
            <person name="Toth E."/>
        </authorList>
    </citation>
    <scope>NUCLEOTIDE SEQUENCE</scope>
    <source>
        <strain evidence="3">DMG-N-6</strain>
    </source>
</reference>
<organism evidence="3 4">
    <name type="scientific">Szabonella alba</name>
    <dbReference type="NCBI Taxonomy" id="2804194"/>
    <lineage>
        <taxon>Bacteria</taxon>
        <taxon>Pseudomonadati</taxon>
        <taxon>Pseudomonadota</taxon>
        <taxon>Alphaproteobacteria</taxon>
        <taxon>Rhodobacterales</taxon>
        <taxon>Paracoccaceae</taxon>
        <taxon>Szabonella</taxon>
    </lineage>
</organism>
<protein>
    <submittedName>
        <fullName evidence="3">AFG1 family ATPase</fullName>
    </submittedName>
</protein>
<dbReference type="Pfam" id="PF03969">
    <property type="entry name" value="AFG1_ATPase"/>
    <property type="match status" value="1"/>
</dbReference>
<dbReference type="Gene3D" id="3.40.50.300">
    <property type="entry name" value="P-loop containing nucleotide triphosphate hydrolases"/>
    <property type="match status" value="1"/>
</dbReference>
<dbReference type="PANTHER" id="PTHR12169">
    <property type="entry name" value="ATPASE N2B"/>
    <property type="match status" value="1"/>
</dbReference>
<name>A0A8K0V9I4_9RHOB</name>
<dbReference type="SUPFAM" id="SSF52540">
    <property type="entry name" value="P-loop containing nucleoside triphosphate hydrolases"/>
    <property type="match status" value="1"/>
</dbReference>
<dbReference type="GO" id="GO:0005524">
    <property type="term" value="F:ATP binding"/>
    <property type="evidence" value="ECO:0007669"/>
    <property type="project" value="UniProtKB-KW"/>
</dbReference>